<dbReference type="GO" id="GO:0003700">
    <property type="term" value="F:DNA-binding transcription factor activity"/>
    <property type="evidence" value="ECO:0007669"/>
    <property type="project" value="InterPro"/>
</dbReference>
<dbReference type="CDD" id="cd00090">
    <property type="entry name" value="HTH_ARSR"/>
    <property type="match status" value="2"/>
</dbReference>
<dbReference type="InterPro" id="IPR012318">
    <property type="entry name" value="HTH_CRP"/>
</dbReference>
<evidence type="ECO:0000259" key="1">
    <source>
        <dbReference type="PROSITE" id="PS50987"/>
    </source>
</evidence>
<proteinExistence type="predicted"/>
<dbReference type="Pfam" id="PF13412">
    <property type="entry name" value="HTH_24"/>
    <property type="match status" value="1"/>
</dbReference>
<reference evidence="2 3" key="1">
    <citation type="submission" date="2015-09" db="EMBL/GenBank/DDBJ databases">
        <title>A metagenomics-based metabolic model of nitrate-dependent anaerobic oxidation of methane by Methanoperedens-like archaea.</title>
        <authorList>
            <person name="Arshad A."/>
            <person name="Speth D.R."/>
            <person name="De Graaf R.M."/>
            <person name="Op Den Camp H.J."/>
            <person name="Jetten M.S."/>
            <person name="Welte C.U."/>
        </authorList>
    </citation>
    <scope>NUCLEOTIDE SEQUENCE [LARGE SCALE GENOMIC DNA]</scope>
</reference>
<dbReference type="EMBL" id="LKCM01000021">
    <property type="protein sequence ID" value="KPQ45118.1"/>
    <property type="molecule type" value="Genomic_DNA"/>
</dbReference>
<evidence type="ECO:0000313" key="3">
    <source>
        <dbReference type="Proteomes" id="UP000050360"/>
    </source>
</evidence>
<feature type="domain" description="HTH arsR-type" evidence="1">
    <location>
        <begin position="171"/>
        <end position="263"/>
    </location>
</feature>
<dbReference type="InterPro" id="IPR056504">
    <property type="entry name" value="HTH_HVO_0163_N"/>
</dbReference>
<dbReference type="Gene3D" id="1.10.10.10">
    <property type="entry name" value="Winged helix-like DNA-binding domain superfamily/Winged helix DNA-binding domain"/>
    <property type="match status" value="2"/>
</dbReference>
<organism evidence="2 3">
    <name type="scientific">Candidatus Methanoperedens nitratireducens</name>
    <dbReference type="NCBI Taxonomy" id="1392998"/>
    <lineage>
        <taxon>Archaea</taxon>
        <taxon>Methanobacteriati</taxon>
        <taxon>Methanobacteriota</taxon>
        <taxon>Stenosarchaea group</taxon>
        <taxon>Methanomicrobia</taxon>
        <taxon>Methanosarcinales</taxon>
        <taxon>ANME-2 cluster</taxon>
        <taxon>Candidatus Methanoperedentaceae</taxon>
        <taxon>Candidatus Methanoperedens</taxon>
    </lineage>
</organism>
<comment type="caution">
    <text evidence="2">The sequence shown here is derived from an EMBL/GenBank/DDBJ whole genome shotgun (WGS) entry which is preliminary data.</text>
</comment>
<dbReference type="PROSITE" id="PS50987">
    <property type="entry name" value="HTH_ARSR_2"/>
    <property type="match status" value="1"/>
</dbReference>
<accession>A0A0P8AK28</accession>
<dbReference type="PRINTS" id="PR00778">
    <property type="entry name" value="HTHARSR"/>
</dbReference>
<dbReference type="Pfam" id="PF24266">
    <property type="entry name" value="HTH_HVO_0163_N"/>
    <property type="match status" value="1"/>
</dbReference>
<dbReference type="SMART" id="SM00418">
    <property type="entry name" value="HTH_ARSR"/>
    <property type="match status" value="1"/>
</dbReference>
<dbReference type="PATRIC" id="fig|1719120.3.peg.321"/>
<dbReference type="SMART" id="SM00419">
    <property type="entry name" value="HTH_CRP"/>
    <property type="match status" value="1"/>
</dbReference>
<dbReference type="GO" id="GO:0003677">
    <property type="term" value="F:DNA binding"/>
    <property type="evidence" value="ECO:0007669"/>
    <property type="project" value="InterPro"/>
</dbReference>
<dbReference type="SUPFAM" id="SSF46785">
    <property type="entry name" value="Winged helix' DNA-binding domain"/>
    <property type="match status" value="2"/>
</dbReference>
<dbReference type="AlphaFoldDB" id="A0A0P8AK28"/>
<gene>
    <name evidence="2" type="ORF">MPEBLZ_00292</name>
</gene>
<dbReference type="PANTHER" id="PTHR36216:SF1">
    <property type="entry name" value="HTH ARSR-TYPE DOMAIN-CONTAINING PROTEIN"/>
    <property type="match status" value="1"/>
</dbReference>
<dbReference type="Proteomes" id="UP000050360">
    <property type="component" value="Unassembled WGS sequence"/>
</dbReference>
<evidence type="ECO:0000313" key="2">
    <source>
        <dbReference type="EMBL" id="KPQ45118.1"/>
    </source>
</evidence>
<dbReference type="InterPro" id="IPR011991">
    <property type="entry name" value="ArsR-like_HTH"/>
</dbReference>
<dbReference type="InterPro" id="IPR036390">
    <property type="entry name" value="WH_DNA-bd_sf"/>
</dbReference>
<protein>
    <submittedName>
        <fullName evidence="2">ArsR family transcriptional regulator</fullName>
    </submittedName>
</protein>
<dbReference type="InterPro" id="IPR036388">
    <property type="entry name" value="WH-like_DNA-bd_sf"/>
</dbReference>
<sequence>MEYQSLERKTTTLTWLSIRPRIFLLYFFILLSVSTAYATEYTVRPSQSNQFGASVAGEDVHEIEVKPIPYWLFLLLLGFTKVTSSPETFFPIRLFPILCGYKRLNSSNILENMNREKLYGFIKSFPGSYFSEIIKETGLNKGSVEYHLKTMETKEIIESYKTNGKLRYFLNHSTYNKEERTVISALKNDTHRRIILGILGNQNINHKTLAEGIGVSSPTLTQHIKHLKEQGIVKADTNGRYTIYSINSNYFDSLQEYLNKTSS</sequence>
<name>A0A0P8AK28_9EURY</name>
<dbReference type="InterPro" id="IPR001845">
    <property type="entry name" value="HTH_ArsR_DNA-bd_dom"/>
</dbReference>
<dbReference type="PANTHER" id="PTHR36216">
    <property type="entry name" value="TRANSCRIPTIONAL REGULATOR, TRMB"/>
    <property type="match status" value="1"/>
</dbReference>